<gene>
    <name evidence="1" type="ORF">BCAMP_00750</name>
</gene>
<dbReference type="Proteomes" id="UP000019243">
    <property type="component" value="Unassembled WGS sequence"/>
</dbReference>
<keyword evidence="2" id="KW-1185">Reference proteome</keyword>
<dbReference type="RefSeq" id="WP_035312871.1">
    <property type="nucleotide sequence ID" value="NZ_AODH01000002.1"/>
</dbReference>
<dbReference type="OrthoDB" id="6655039at2"/>
<dbReference type="EMBL" id="AODH01000002">
    <property type="protein sequence ID" value="EUJ42114.1"/>
    <property type="molecule type" value="Genomic_DNA"/>
</dbReference>
<protein>
    <submittedName>
        <fullName evidence="1">Uncharacterized protein</fullName>
    </submittedName>
</protein>
<evidence type="ECO:0000313" key="1">
    <source>
        <dbReference type="EMBL" id="EUJ42114.1"/>
    </source>
</evidence>
<accession>W7CR49</accession>
<dbReference type="AlphaFoldDB" id="W7CR49"/>
<dbReference type="STRING" id="1265861.BCAMP_00750"/>
<name>W7CR49_9LIST</name>
<organism evidence="1 2">
    <name type="scientific">Brochothrix campestris FSL F6-1037</name>
    <dbReference type="NCBI Taxonomy" id="1265861"/>
    <lineage>
        <taxon>Bacteria</taxon>
        <taxon>Bacillati</taxon>
        <taxon>Bacillota</taxon>
        <taxon>Bacilli</taxon>
        <taxon>Bacillales</taxon>
        <taxon>Listeriaceae</taxon>
        <taxon>Brochothrix</taxon>
    </lineage>
</organism>
<comment type="caution">
    <text evidence="1">The sequence shown here is derived from an EMBL/GenBank/DDBJ whole genome shotgun (WGS) entry which is preliminary data.</text>
</comment>
<evidence type="ECO:0000313" key="2">
    <source>
        <dbReference type="Proteomes" id="UP000019243"/>
    </source>
</evidence>
<reference evidence="1 2" key="1">
    <citation type="submission" date="2012-12" db="EMBL/GenBank/DDBJ databases">
        <title>Novel taxa of Listeriaceae from agricultural environments in the United States.</title>
        <authorList>
            <person name="den Bakker H.C."/>
            <person name="Allred A."/>
            <person name="Warchocki S."/>
            <person name="Wright E.M."/>
            <person name="Burrell A."/>
            <person name="Nightingale K.K."/>
            <person name="Kephart D."/>
            <person name="Wiedmann M."/>
        </authorList>
    </citation>
    <scope>NUCLEOTIDE SEQUENCE [LARGE SCALE GENOMIC DNA]</scope>
    <source>
        <strain evidence="1 2">FSL F6-1037</strain>
    </source>
</reference>
<proteinExistence type="predicted"/>
<sequence length="141" mass="16200">MKGDLSIELFKITAEKLRPLPPFNPLVNYETTSIVALLNAYYFTDEKIERILVHQQIELKPNSLVRCLPNVEVEAQCVYCESNLNAKLPSRASKASWQPDLVCSQCQHIIYQAKEKTCACENCQLADEKKTFAFKSLFRRK</sequence>